<dbReference type="RefSeq" id="WP_184460644.1">
    <property type="nucleotide sequence ID" value="NZ_JACHHW010000001.1"/>
</dbReference>
<name>A0A840R023_9GAMM</name>
<dbReference type="EMBL" id="JACHHW010000001">
    <property type="protein sequence ID" value="MBB5185801.1"/>
    <property type="molecule type" value="Genomic_DNA"/>
</dbReference>
<dbReference type="GO" id="GO:0004672">
    <property type="term" value="F:protein kinase activity"/>
    <property type="evidence" value="ECO:0007669"/>
    <property type="project" value="UniProtKB-ARBA"/>
</dbReference>
<evidence type="ECO:0000313" key="5">
    <source>
        <dbReference type="Proteomes" id="UP000536640"/>
    </source>
</evidence>
<feature type="modified residue" description="Phosphohistidine" evidence="2">
    <location>
        <position position="60"/>
    </location>
</feature>
<dbReference type="Proteomes" id="UP000536640">
    <property type="component" value="Unassembled WGS sequence"/>
</dbReference>
<dbReference type="PROSITE" id="PS50894">
    <property type="entry name" value="HPT"/>
    <property type="match status" value="1"/>
</dbReference>
<evidence type="ECO:0000313" key="4">
    <source>
        <dbReference type="EMBL" id="MBB5185801.1"/>
    </source>
</evidence>
<feature type="domain" description="HPt" evidence="3">
    <location>
        <begin position="21"/>
        <end position="114"/>
    </location>
</feature>
<reference evidence="4 5" key="1">
    <citation type="submission" date="2020-08" db="EMBL/GenBank/DDBJ databases">
        <title>Genomic Encyclopedia of Type Strains, Phase IV (KMG-IV): sequencing the most valuable type-strain genomes for metagenomic binning, comparative biology and taxonomic classification.</title>
        <authorList>
            <person name="Goeker M."/>
        </authorList>
    </citation>
    <scope>NUCLEOTIDE SEQUENCE [LARGE SCALE GENOMIC DNA]</scope>
    <source>
        <strain evidence="4 5">DSM 25701</strain>
    </source>
</reference>
<accession>A0A840R023</accession>
<gene>
    <name evidence="4" type="ORF">HNQ57_000060</name>
</gene>
<keyword evidence="2" id="KW-0597">Phosphoprotein</keyword>
<organism evidence="4 5">
    <name type="scientific">Zhongshania antarctica</name>
    <dbReference type="NCBI Taxonomy" id="641702"/>
    <lineage>
        <taxon>Bacteria</taxon>
        <taxon>Pseudomonadati</taxon>
        <taxon>Pseudomonadota</taxon>
        <taxon>Gammaproteobacteria</taxon>
        <taxon>Cellvibrionales</taxon>
        <taxon>Spongiibacteraceae</taxon>
        <taxon>Zhongshania</taxon>
    </lineage>
</organism>
<evidence type="ECO:0000259" key="3">
    <source>
        <dbReference type="PROSITE" id="PS50894"/>
    </source>
</evidence>
<dbReference type="InterPro" id="IPR036641">
    <property type="entry name" value="HPT_dom_sf"/>
</dbReference>
<dbReference type="Gene3D" id="1.20.120.160">
    <property type="entry name" value="HPT domain"/>
    <property type="match status" value="1"/>
</dbReference>
<proteinExistence type="predicted"/>
<keyword evidence="5" id="KW-1185">Reference proteome</keyword>
<dbReference type="Pfam" id="PF01627">
    <property type="entry name" value="Hpt"/>
    <property type="match status" value="1"/>
</dbReference>
<dbReference type="GO" id="GO:0000160">
    <property type="term" value="P:phosphorelay signal transduction system"/>
    <property type="evidence" value="ECO:0007669"/>
    <property type="project" value="UniProtKB-KW"/>
</dbReference>
<dbReference type="AlphaFoldDB" id="A0A840R023"/>
<evidence type="ECO:0000256" key="2">
    <source>
        <dbReference type="PROSITE-ProRule" id="PRU00110"/>
    </source>
</evidence>
<dbReference type="SUPFAM" id="SSF47226">
    <property type="entry name" value="Histidine-containing phosphotransfer domain, HPT domain"/>
    <property type="match status" value="1"/>
</dbReference>
<dbReference type="InterPro" id="IPR008207">
    <property type="entry name" value="Sig_transdc_His_kin_Hpt_dom"/>
</dbReference>
<protein>
    <submittedName>
        <fullName evidence="4">HPt (Histidine-containing phosphotransfer) domain-containing protein</fullName>
    </submittedName>
</protein>
<comment type="caution">
    <text evidence="4">The sequence shown here is derived from an EMBL/GenBank/DDBJ whole genome shotgun (WGS) entry which is preliminary data.</text>
</comment>
<keyword evidence="1" id="KW-0902">Two-component regulatory system</keyword>
<evidence type="ECO:0000256" key="1">
    <source>
        <dbReference type="ARBA" id="ARBA00023012"/>
    </source>
</evidence>
<sequence length="118" mass="13160">MDDADMNALDLSLLDELREFMDADVHILISEFEEDTRERLVQVAQAIEDRDAETLRQTAHSLKGGAATLGAVGLSQQFRGLELRGRDASFSGIEQDFGNTQRSFEEAMVSLNKWLGQV</sequence>